<keyword evidence="1" id="KW-0175">Coiled coil</keyword>
<gene>
    <name evidence="3" type="ORF">F511_33838</name>
</gene>
<feature type="region of interest" description="Disordered" evidence="2">
    <location>
        <begin position="308"/>
        <end position="373"/>
    </location>
</feature>
<evidence type="ECO:0000256" key="1">
    <source>
        <dbReference type="SAM" id="Coils"/>
    </source>
</evidence>
<feature type="coiled-coil region" evidence="1">
    <location>
        <begin position="236"/>
        <end position="277"/>
    </location>
</feature>
<dbReference type="EMBL" id="KV007817">
    <property type="protein sequence ID" value="KZV30804.1"/>
    <property type="molecule type" value="Genomic_DNA"/>
</dbReference>
<feature type="compositionally biased region" description="Basic and acidic residues" evidence="2">
    <location>
        <begin position="340"/>
        <end position="351"/>
    </location>
</feature>
<evidence type="ECO:0000313" key="3">
    <source>
        <dbReference type="EMBL" id="KZV30804.1"/>
    </source>
</evidence>
<protein>
    <submittedName>
        <fullName evidence="3">Alpha-N-acetylglucosaminidase</fullName>
    </submittedName>
</protein>
<evidence type="ECO:0000256" key="2">
    <source>
        <dbReference type="SAM" id="MobiDB-lite"/>
    </source>
</evidence>
<proteinExistence type="predicted"/>
<feature type="region of interest" description="Disordered" evidence="2">
    <location>
        <begin position="1"/>
        <end position="20"/>
    </location>
</feature>
<dbReference type="Proteomes" id="UP000250235">
    <property type="component" value="Unassembled WGS sequence"/>
</dbReference>
<organism evidence="3 4">
    <name type="scientific">Dorcoceras hygrometricum</name>
    <dbReference type="NCBI Taxonomy" id="472368"/>
    <lineage>
        <taxon>Eukaryota</taxon>
        <taxon>Viridiplantae</taxon>
        <taxon>Streptophyta</taxon>
        <taxon>Embryophyta</taxon>
        <taxon>Tracheophyta</taxon>
        <taxon>Spermatophyta</taxon>
        <taxon>Magnoliopsida</taxon>
        <taxon>eudicotyledons</taxon>
        <taxon>Gunneridae</taxon>
        <taxon>Pentapetalae</taxon>
        <taxon>asterids</taxon>
        <taxon>lamiids</taxon>
        <taxon>Lamiales</taxon>
        <taxon>Gesneriaceae</taxon>
        <taxon>Didymocarpoideae</taxon>
        <taxon>Trichosporeae</taxon>
        <taxon>Loxocarpinae</taxon>
        <taxon>Dorcoceras</taxon>
    </lineage>
</organism>
<keyword evidence="4" id="KW-1185">Reference proteome</keyword>
<name>A0A2Z7B8G6_9LAMI</name>
<dbReference type="AlphaFoldDB" id="A0A2Z7B8G6"/>
<sequence>MKSQQWISSFGPGPDGPVQVHSGGRIRIPNIPTTAIDQRTLDLLSAAHQQAVRNLLRQMRAHGLKWTRPVSSMFFEEPNLERALVPVGSVFDDSSIPRRIVDNVSYRIQISPVVDITSAPTNSSFLSPRNSDISLPSPHQSSSSASSLNFTDDILQGIDTLVDQILCQMLLPQMLPNILPLSGHLPHGCLLITRKLLGGEEILRAKSYSKSIISRKLLLDLTQQDLAFRSWIKSVRQEAQNQADITSIELKAVRAQNAVLMTDLADTRKEVQELKAALSNDILDFRAQAQENYNNLTTQLSKLVDYINRGGNDKKGESSSRGPQPPPDDRDRSGSGGSDGRNRGGRSESSRKRYLSSGGGPQRMSAEYWFGGK</sequence>
<accession>A0A2Z7B8G6</accession>
<evidence type="ECO:0000313" key="4">
    <source>
        <dbReference type="Proteomes" id="UP000250235"/>
    </source>
</evidence>
<reference evidence="3 4" key="1">
    <citation type="journal article" date="2015" name="Proc. Natl. Acad. Sci. U.S.A.">
        <title>The resurrection genome of Boea hygrometrica: A blueprint for survival of dehydration.</title>
        <authorList>
            <person name="Xiao L."/>
            <person name="Yang G."/>
            <person name="Zhang L."/>
            <person name="Yang X."/>
            <person name="Zhao S."/>
            <person name="Ji Z."/>
            <person name="Zhou Q."/>
            <person name="Hu M."/>
            <person name="Wang Y."/>
            <person name="Chen M."/>
            <person name="Xu Y."/>
            <person name="Jin H."/>
            <person name="Xiao X."/>
            <person name="Hu G."/>
            <person name="Bao F."/>
            <person name="Hu Y."/>
            <person name="Wan P."/>
            <person name="Li L."/>
            <person name="Deng X."/>
            <person name="Kuang T."/>
            <person name="Xiang C."/>
            <person name="Zhu J.K."/>
            <person name="Oliver M.J."/>
            <person name="He Y."/>
        </authorList>
    </citation>
    <scope>NUCLEOTIDE SEQUENCE [LARGE SCALE GENOMIC DNA]</scope>
    <source>
        <strain evidence="4">cv. XS01</strain>
    </source>
</reference>